<gene>
    <name evidence="4" type="ORF">GQN54_06085</name>
</gene>
<keyword evidence="1 2" id="KW-0238">DNA-binding</keyword>
<evidence type="ECO:0000313" key="5">
    <source>
        <dbReference type="Proteomes" id="UP000470771"/>
    </source>
</evidence>
<dbReference type="AlphaFoldDB" id="A0A6N9NGC0"/>
<reference evidence="4 5" key="1">
    <citation type="submission" date="2019-12" db="EMBL/GenBank/DDBJ databases">
        <authorList>
            <person name="Zhao J."/>
        </authorList>
    </citation>
    <scope>NUCLEOTIDE SEQUENCE [LARGE SCALE GENOMIC DNA]</scope>
    <source>
        <strain evidence="4 5">S-15</strain>
    </source>
</reference>
<evidence type="ECO:0000313" key="4">
    <source>
        <dbReference type="EMBL" id="NBG65678.1"/>
    </source>
</evidence>
<dbReference type="Pfam" id="PF00440">
    <property type="entry name" value="TetR_N"/>
    <property type="match status" value="1"/>
</dbReference>
<dbReference type="RefSeq" id="WP_160632623.1">
    <property type="nucleotide sequence ID" value="NZ_WWNE01000005.1"/>
</dbReference>
<sequence>MDRFLSKVEIKVNEKLYLKHPDSSELGKKIIAGAIELIDKIGFDAFTFRKLAAHIESTEASIYRYYESKHKLLLYLTSWYWGWMEYRLVFSTTNIHSAKERLERSINLITEQVTDENSYTHIDVVKLNRIVISESSKAYLIKEVDIENKEGAYTDYKQFVARISDIILEINPKYKYPHMLISTVIEGAHHQHYFAEHLPRLTDVIKGEDSISIFYTDMVLKTIMDSRKVKLSV</sequence>
<feature type="DNA-binding region" description="H-T-H motif" evidence="2">
    <location>
        <begin position="47"/>
        <end position="66"/>
    </location>
</feature>
<dbReference type="PRINTS" id="PR00455">
    <property type="entry name" value="HTHTETR"/>
</dbReference>
<dbReference type="Proteomes" id="UP000470771">
    <property type="component" value="Unassembled WGS sequence"/>
</dbReference>
<organism evidence="4 5">
    <name type="scientific">Acidiluteibacter ferrifornacis</name>
    <dbReference type="NCBI Taxonomy" id="2692424"/>
    <lineage>
        <taxon>Bacteria</taxon>
        <taxon>Pseudomonadati</taxon>
        <taxon>Bacteroidota</taxon>
        <taxon>Flavobacteriia</taxon>
        <taxon>Flavobacteriales</taxon>
        <taxon>Cryomorphaceae</taxon>
        <taxon>Acidiluteibacter</taxon>
    </lineage>
</organism>
<accession>A0A6N9NGC0</accession>
<dbReference type="SUPFAM" id="SSF46689">
    <property type="entry name" value="Homeodomain-like"/>
    <property type="match status" value="1"/>
</dbReference>
<dbReference type="GO" id="GO:0003677">
    <property type="term" value="F:DNA binding"/>
    <property type="evidence" value="ECO:0007669"/>
    <property type="project" value="UniProtKB-UniRule"/>
</dbReference>
<comment type="caution">
    <text evidence="4">The sequence shown here is derived from an EMBL/GenBank/DDBJ whole genome shotgun (WGS) entry which is preliminary data.</text>
</comment>
<dbReference type="InterPro" id="IPR009057">
    <property type="entry name" value="Homeodomain-like_sf"/>
</dbReference>
<name>A0A6N9NGC0_9FLAO</name>
<protein>
    <submittedName>
        <fullName evidence="4">TetR family transcriptional regulator</fullName>
    </submittedName>
</protein>
<dbReference type="Gene3D" id="1.10.357.10">
    <property type="entry name" value="Tetracycline Repressor, domain 2"/>
    <property type="match status" value="1"/>
</dbReference>
<evidence type="ECO:0000256" key="2">
    <source>
        <dbReference type="PROSITE-ProRule" id="PRU00335"/>
    </source>
</evidence>
<dbReference type="PROSITE" id="PS50977">
    <property type="entry name" value="HTH_TETR_2"/>
    <property type="match status" value="1"/>
</dbReference>
<proteinExistence type="predicted"/>
<keyword evidence="5" id="KW-1185">Reference proteome</keyword>
<evidence type="ECO:0000256" key="1">
    <source>
        <dbReference type="ARBA" id="ARBA00023125"/>
    </source>
</evidence>
<dbReference type="EMBL" id="WWNE01000005">
    <property type="protein sequence ID" value="NBG65678.1"/>
    <property type="molecule type" value="Genomic_DNA"/>
</dbReference>
<dbReference type="InterPro" id="IPR001647">
    <property type="entry name" value="HTH_TetR"/>
</dbReference>
<evidence type="ECO:0000259" key="3">
    <source>
        <dbReference type="PROSITE" id="PS50977"/>
    </source>
</evidence>
<feature type="domain" description="HTH tetR-type" evidence="3">
    <location>
        <begin position="24"/>
        <end position="84"/>
    </location>
</feature>